<feature type="compositionally biased region" description="Polar residues" evidence="1">
    <location>
        <begin position="208"/>
        <end position="223"/>
    </location>
</feature>
<accession>A0A6C0EKU0</accession>
<proteinExistence type="predicted"/>
<evidence type="ECO:0000256" key="1">
    <source>
        <dbReference type="SAM" id="MobiDB-lite"/>
    </source>
</evidence>
<feature type="region of interest" description="Disordered" evidence="1">
    <location>
        <begin position="104"/>
        <end position="129"/>
    </location>
</feature>
<dbReference type="AlphaFoldDB" id="A0A6C0EKU0"/>
<dbReference type="EMBL" id="MN738882">
    <property type="protein sequence ID" value="QHT29804.1"/>
    <property type="molecule type" value="Genomic_DNA"/>
</dbReference>
<evidence type="ECO:0000313" key="2">
    <source>
        <dbReference type="EMBL" id="QHT29804.1"/>
    </source>
</evidence>
<name>A0A6C0EKU0_9ZZZZ</name>
<protein>
    <submittedName>
        <fullName evidence="2">Uncharacterized protein</fullName>
    </submittedName>
</protein>
<reference evidence="2" key="1">
    <citation type="journal article" date="2020" name="Nature">
        <title>Giant virus diversity and host interactions through global metagenomics.</title>
        <authorList>
            <person name="Schulz F."/>
            <person name="Roux S."/>
            <person name="Paez-Espino D."/>
            <person name="Jungbluth S."/>
            <person name="Walsh D.A."/>
            <person name="Denef V.J."/>
            <person name="McMahon K.D."/>
            <person name="Konstantinidis K.T."/>
            <person name="Eloe-Fadrosh E.A."/>
            <person name="Kyrpides N.C."/>
            <person name="Woyke T."/>
        </authorList>
    </citation>
    <scope>NUCLEOTIDE SEQUENCE</scope>
    <source>
        <strain evidence="2">GVMAG-M-3300009068-24</strain>
    </source>
</reference>
<organism evidence="2">
    <name type="scientific">viral metagenome</name>
    <dbReference type="NCBI Taxonomy" id="1070528"/>
    <lineage>
        <taxon>unclassified sequences</taxon>
        <taxon>metagenomes</taxon>
        <taxon>organismal metagenomes</taxon>
    </lineage>
</organism>
<feature type="region of interest" description="Disordered" evidence="1">
    <location>
        <begin position="186"/>
        <end position="223"/>
    </location>
</feature>
<sequence length="223" mass="24898">MSQSIAEAASTEIQKWFQAAREDTSLQSTLNLDEILRQGSIGNTQTGDTSLRDIHACTHRQLVALGLPEDMVRDYGQRLADYRYVDEIHQLYCGRYLRWIRKKKPEGSDPGSGPGPDPEPKPPKLDMGGILSDIRFTATGVHLFSLAPQTRYPRRILYDNYLVFQQLTPDERLIYSLGAGIQRTPVTKAPEAPVEPKPSSPRSVDDNMISSSTHSTKMGNVRG</sequence>